<evidence type="ECO:0000256" key="1">
    <source>
        <dbReference type="ARBA" id="ARBA00004123"/>
    </source>
</evidence>
<evidence type="ECO:0000313" key="8">
    <source>
        <dbReference type="EMBL" id="KAG8630977.1"/>
    </source>
</evidence>
<dbReference type="Pfam" id="PF04082">
    <property type="entry name" value="Fungal_trans"/>
    <property type="match status" value="1"/>
</dbReference>
<accession>A0A8K0PJY7</accession>
<evidence type="ECO:0000313" key="9">
    <source>
        <dbReference type="Proteomes" id="UP000809789"/>
    </source>
</evidence>
<dbReference type="EMBL" id="JAESVG020000001">
    <property type="protein sequence ID" value="KAG8630977.1"/>
    <property type="molecule type" value="Genomic_DNA"/>
</dbReference>
<keyword evidence="6" id="KW-0539">Nucleus</keyword>
<keyword evidence="2" id="KW-0479">Metal-binding</keyword>
<dbReference type="PANTHER" id="PTHR40626:SF11">
    <property type="entry name" value="ZINC FINGER PROTEIN YPR022C"/>
    <property type="match status" value="1"/>
</dbReference>
<evidence type="ECO:0000256" key="2">
    <source>
        <dbReference type="ARBA" id="ARBA00022723"/>
    </source>
</evidence>
<proteinExistence type="predicted"/>
<keyword evidence="3" id="KW-0677">Repeat</keyword>
<dbReference type="GO" id="GO:0008270">
    <property type="term" value="F:zinc ion binding"/>
    <property type="evidence" value="ECO:0007669"/>
    <property type="project" value="UniProtKB-KW"/>
</dbReference>
<feature type="domain" description="Xylanolytic transcriptional activator regulatory" evidence="7">
    <location>
        <begin position="143"/>
        <end position="336"/>
    </location>
</feature>
<keyword evidence="5" id="KW-0862">Zinc</keyword>
<evidence type="ECO:0000256" key="6">
    <source>
        <dbReference type="ARBA" id="ARBA00023242"/>
    </source>
</evidence>
<dbReference type="OrthoDB" id="654211at2759"/>
<dbReference type="InterPro" id="IPR007219">
    <property type="entry name" value="XnlR_reg_dom"/>
</dbReference>
<dbReference type="GO" id="GO:0000978">
    <property type="term" value="F:RNA polymerase II cis-regulatory region sequence-specific DNA binding"/>
    <property type="evidence" value="ECO:0007669"/>
    <property type="project" value="InterPro"/>
</dbReference>
<comment type="subcellular location">
    <subcellularLocation>
        <location evidence="1">Nucleus</location>
    </subcellularLocation>
</comment>
<sequence length="544" mass="61718">MSELLVSHMPTPSTIQNLEFQGSCLESPRYEEQPSDPSILPDTGTSLDLNLLDWSIFDSGFAFTEDLFQFENPSPINASRSTPSTLCLLPSRITAALPSGISLSQISPILAHRTHILAFLRSTNQYTEERDAWLCEGNIVSFITSYFNSFHAHTPMLHAPTWKIGTAKSYLVMAVALVGAVYTEDVSNRQKATELCEVAYDYAWYNTSDDLTVESIQAAYLSVLLSTFFSPAHKGQPRLRTDQLIRAARRLGLFEESPREQYYEQDWRQWINRETRLRTAYILHLFEACWCIFFRQLPIVHVYEIRLPLPTHEDVFEAPTEEQWRQKKSRSSALTGINYPVLLAMYISQVPLEVPTNISVMGAFVILHGILLIMWQEKSVHARHVTLNRLSHADPIHVDVLGMCQRQKANTAFKRWWRLWSSTVSDPVASASSGLYRERAVAYRLLGQAMNKDTGFASRHVFKLTDTGDWPLTVPRLLSRLIALMDTGAYDTMGPEEIDSVKAKLEQRLEELEGQMDGNDEIENDVDHIVITSVMKASQKPAGI</sequence>
<evidence type="ECO:0000256" key="4">
    <source>
        <dbReference type="ARBA" id="ARBA00022771"/>
    </source>
</evidence>
<dbReference type="GO" id="GO:0006351">
    <property type="term" value="P:DNA-templated transcription"/>
    <property type="evidence" value="ECO:0007669"/>
    <property type="project" value="InterPro"/>
</dbReference>
<dbReference type="GO" id="GO:0005634">
    <property type="term" value="C:nucleus"/>
    <property type="evidence" value="ECO:0007669"/>
    <property type="project" value="UniProtKB-SubCell"/>
</dbReference>
<organism evidence="8 9">
    <name type="scientific">Elsinoe batatas</name>
    <dbReference type="NCBI Taxonomy" id="2601811"/>
    <lineage>
        <taxon>Eukaryota</taxon>
        <taxon>Fungi</taxon>
        <taxon>Dikarya</taxon>
        <taxon>Ascomycota</taxon>
        <taxon>Pezizomycotina</taxon>
        <taxon>Dothideomycetes</taxon>
        <taxon>Dothideomycetidae</taxon>
        <taxon>Myriangiales</taxon>
        <taxon>Elsinoaceae</taxon>
        <taxon>Elsinoe</taxon>
    </lineage>
</organism>
<dbReference type="PANTHER" id="PTHR40626">
    <property type="entry name" value="MIP31509P"/>
    <property type="match status" value="1"/>
</dbReference>
<dbReference type="AlphaFoldDB" id="A0A8K0PJY7"/>
<evidence type="ECO:0000256" key="5">
    <source>
        <dbReference type="ARBA" id="ARBA00022833"/>
    </source>
</evidence>
<name>A0A8K0PJY7_9PEZI</name>
<dbReference type="GO" id="GO:0000981">
    <property type="term" value="F:DNA-binding transcription factor activity, RNA polymerase II-specific"/>
    <property type="evidence" value="ECO:0007669"/>
    <property type="project" value="InterPro"/>
</dbReference>
<keyword evidence="9" id="KW-1185">Reference proteome</keyword>
<protein>
    <recommendedName>
        <fullName evidence="7">Xylanolytic transcriptional activator regulatory domain-containing protein</fullName>
    </recommendedName>
</protein>
<comment type="caution">
    <text evidence="8">The sequence shown here is derived from an EMBL/GenBank/DDBJ whole genome shotgun (WGS) entry which is preliminary data.</text>
</comment>
<dbReference type="Proteomes" id="UP000809789">
    <property type="component" value="Unassembled WGS sequence"/>
</dbReference>
<dbReference type="CDD" id="cd12148">
    <property type="entry name" value="fungal_TF_MHR"/>
    <property type="match status" value="1"/>
</dbReference>
<gene>
    <name evidence="8" type="ORF">KVT40_000117</name>
</gene>
<keyword evidence="4" id="KW-0863">Zinc-finger</keyword>
<dbReference type="GO" id="GO:0000785">
    <property type="term" value="C:chromatin"/>
    <property type="evidence" value="ECO:0007669"/>
    <property type="project" value="TreeGrafter"/>
</dbReference>
<evidence type="ECO:0000256" key="3">
    <source>
        <dbReference type="ARBA" id="ARBA00022737"/>
    </source>
</evidence>
<reference evidence="8" key="1">
    <citation type="submission" date="2021-07" db="EMBL/GenBank/DDBJ databases">
        <title>Elsinoe batatas strain:CRI-CJ2 Genome sequencing and assembly.</title>
        <authorList>
            <person name="Huang L."/>
        </authorList>
    </citation>
    <scope>NUCLEOTIDE SEQUENCE</scope>
    <source>
        <strain evidence="8">CRI-CJ2</strain>
    </source>
</reference>
<dbReference type="InterPro" id="IPR051059">
    <property type="entry name" value="VerF-like"/>
</dbReference>
<evidence type="ECO:0000259" key="7">
    <source>
        <dbReference type="Pfam" id="PF04082"/>
    </source>
</evidence>